<dbReference type="AlphaFoldDB" id="A0A4U1C5N2"/>
<dbReference type="GO" id="GO:0003677">
    <property type="term" value="F:DNA binding"/>
    <property type="evidence" value="ECO:0007669"/>
    <property type="project" value="UniProtKB-KW"/>
</dbReference>
<evidence type="ECO:0000313" key="7">
    <source>
        <dbReference type="Proteomes" id="UP000308181"/>
    </source>
</evidence>
<dbReference type="InterPro" id="IPR036388">
    <property type="entry name" value="WH-like_DNA-bd_sf"/>
</dbReference>
<feature type="domain" description="HTH deoR-type" evidence="5">
    <location>
        <begin position="3"/>
        <end position="58"/>
    </location>
</feature>
<keyword evidence="7" id="KW-1185">Reference proteome</keyword>
<name>A0A4U1C5N2_9SPHI</name>
<dbReference type="Pfam" id="PF00455">
    <property type="entry name" value="DeoRC"/>
    <property type="match status" value="1"/>
</dbReference>
<dbReference type="Gene3D" id="3.40.50.1360">
    <property type="match status" value="1"/>
</dbReference>
<dbReference type="Gene3D" id="1.10.10.10">
    <property type="entry name" value="Winged helix-like DNA-binding domain superfamily/Winged helix DNA-binding domain"/>
    <property type="match status" value="1"/>
</dbReference>
<evidence type="ECO:0000256" key="4">
    <source>
        <dbReference type="ARBA" id="ARBA00023163"/>
    </source>
</evidence>
<dbReference type="PANTHER" id="PTHR30363:SF4">
    <property type="entry name" value="GLYCEROL-3-PHOSPHATE REGULON REPRESSOR"/>
    <property type="match status" value="1"/>
</dbReference>
<evidence type="ECO:0000256" key="3">
    <source>
        <dbReference type="ARBA" id="ARBA00023125"/>
    </source>
</evidence>
<dbReference type="SMART" id="SM00420">
    <property type="entry name" value="HTH_DEOR"/>
    <property type="match status" value="1"/>
</dbReference>
<keyword evidence="1" id="KW-0678">Repressor</keyword>
<evidence type="ECO:0000313" key="6">
    <source>
        <dbReference type="EMBL" id="TKC00733.1"/>
    </source>
</evidence>
<proteinExistence type="predicted"/>
<dbReference type="InterPro" id="IPR001034">
    <property type="entry name" value="DeoR_HTH"/>
</dbReference>
<keyword evidence="2" id="KW-0805">Transcription regulation</keyword>
<gene>
    <name evidence="6" type="ORF">FA046_03390</name>
</gene>
<sequence length="248" mass="27310">MLKKERHSFIMKQINLHNKVLSSDLSQLLNVSEDTVRRDLNELAEAEKLLKVHGGALSKSFHFPFHQNEVYAQDAKREVALKAISLIKEGMVVLTGGGTTMIELAKLIPTDLEATFFTISPLVALELAEHAKLTVILIGGQLSKNAQINIGASVVNDLSEIKVDLCFLGANGIDTKEGITDSDWEVVQVKKAMLKSSAKVVILSIAEKLNSVQKMKVCSLNQVTHFITELSPNHPNLIAFNEFNIQIL</sequence>
<comment type="caution">
    <text evidence="6">The sequence shown here is derived from an EMBL/GenBank/DDBJ whole genome shotgun (WGS) entry which is preliminary data.</text>
</comment>
<keyword evidence="4" id="KW-0804">Transcription</keyword>
<dbReference type="Pfam" id="PF08220">
    <property type="entry name" value="HTH_DeoR"/>
    <property type="match status" value="1"/>
</dbReference>
<dbReference type="PROSITE" id="PS00894">
    <property type="entry name" value="HTH_DEOR_1"/>
    <property type="match status" value="1"/>
</dbReference>
<evidence type="ECO:0000256" key="1">
    <source>
        <dbReference type="ARBA" id="ARBA00022491"/>
    </source>
</evidence>
<dbReference type="PANTHER" id="PTHR30363">
    <property type="entry name" value="HTH-TYPE TRANSCRIPTIONAL REGULATOR SRLR-RELATED"/>
    <property type="match status" value="1"/>
</dbReference>
<dbReference type="SUPFAM" id="SSF100950">
    <property type="entry name" value="NagB/RpiA/CoA transferase-like"/>
    <property type="match status" value="1"/>
</dbReference>
<evidence type="ECO:0000256" key="2">
    <source>
        <dbReference type="ARBA" id="ARBA00023015"/>
    </source>
</evidence>
<accession>A0A4U1C5N2</accession>
<reference evidence="6 7" key="1">
    <citation type="submission" date="2019-04" db="EMBL/GenBank/DDBJ databases">
        <title>Pedobacter sp. AR-3-17 sp. nov., isolated from Arctic soil.</title>
        <authorList>
            <person name="Dahal R.H."/>
            <person name="Kim D.-U."/>
        </authorList>
    </citation>
    <scope>NUCLEOTIDE SEQUENCE [LARGE SCALE GENOMIC DNA]</scope>
    <source>
        <strain evidence="6 7">AR-3-17</strain>
    </source>
</reference>
<dbReference type="SMART" id="SM01134">
    <property type="entry name" value="DeoRC"/>
    <property type="match status" value="1"/>
</dbReference>
<keyword evidence="3" id="KW-0238">DNA-binding</keyword>
<dbReference type="PROSITE" id="PS51000">
    <property type="entry name" value="HTH_DEOR_2"/>
    <property type="match status" value="1"/>
</dbReference>
<dbReference type="GO" id="GO:0003700">
    <property type="term" value="F:DNA-binding transcription factor activity"/>
    <property type="evidence" value="ECO:0007669"/>
    <property type="project" value="InterPro"/>
</dbReference>
<dbReference type="SUPFAM" id="SSF46785">
    <property type="entry name" value="Winged helix' DNA-binding domain"/>
    <property type="match status" value="1"/>
</dbReference>
<dbReference type="PRINTS" id="PR00037">
    <property type="entry name" value="HTHLACR"/>
</dbReference>
<dbReference type="InterPro" id="IPR037171">
    <property type="entry name" value="NagB/RpiA_transferase-like"/>
</dbReference>
<dbReference type="RefSeq" id="WP_136824939.1">
    <property type="nucleotide sequence ID" value="NZ_SWBP01000001.1"/>
</dbReference>
<dbReference type="InterPro" id="IPR050313">
    <property type="entry name" value="Carb_Metab_HTH_regulators"/>
</dbReference>
<protein>
    <submittedName>
        <fullName evidence="6">DeoR/GlpR transcriptional regulator</fullName>
    </submittedName>
</protein>
<dbReference type="InterPro" id="IPR018356">
    <property type="entry name" value="Tscrpt_reg_HTH_DeoR_CS"/>
</dbReference>
<organism evidence="6 7">
    <name type="scientific">Pedobacter cryophilus</name>
    <dbReference type="NCBI Taxonomy" id="2571271"/>
    <lineage>
        <taxon>Bacteria</taxon>
        <taxon>Pseudomonadati</taxon>
        <taxon>Bacteroidota</taxon>
        <taxon>Sphingobacteriia</taxon>
        <taxon>Sphingobacteriales</taxon>
        <taxon>Sphingobacteriaceae</taxon>
        <taxon>Pedobacter</taxon>
    </lineage>
</organism>
<dbReference type="InterPro" id="IPR036390">
    <property type="entry name" value="WH_DNA-bd_sf"/>
</dbReference>
<dbReference type="InterPro" id="IPR014036">
    <property type="entry name" value="DeoR-like_C"/>
</dbReference>
<dbReference type="Proteomes" id="UP000308181">
    <property type="component" value="Unassembled WGS sequence"/>
</dbReference>
<dbReference type="EMBL" id="SWBP01000001">
    <property type="protein sequence ID" value="TKC00733.1"/>
    <property type="molecule type" value="Genomic_DNA"/>
</dbReference>
<dbReference type="OrthoDB" id="9798651at2"/>
<evidence type="ECO:0000259" key="5">
    <source>
        <dbReference type="PROSITE" id="PS51000"/>
    </source>
</evidence>